<dbReference type="PATRIC" id="fig|423471.3.peg.5369"/>
<proteinExistence type="predicted"/>
<dbReference type="EMBL" id="AESD01000979">
    <property type="protein sequence ID" value="EHJ09473.1"/>
    <property type="molecule type" value="Genomic_DNA"/>
</dbReference>
<comment type="caution">
    <text evidence="1">The sequence shown here is derived from an EMBL/GenBank/DDBJ whole genome shotgun (WGS) entry which is preliminary data.</text>
</comment>
<name>G5JEA9_CROWT</name>
<accession>G5JEA9</accession>
<sequence>MALGLDQLRDILDQKERKSLEKQLINKAKSCRIKTNGQGLTPSKMASIAISQVFDSEDRLSLAKSLQKQSAEQLEAINNGDLSSIEEILTSQLNVLNAMFIDYSIKLNVLIQDGYLLQESTSEQVEKLSQLVMKLQNQSTKTARTLTDLKKPRQTTFIKKYVNQQLNQLVTDGVIPSSQSLGEAKNASMDEIIKKTPKPVNQAMETLES</sequence>
<reference evidence="1 2" key="1">
    <citation type="journal article" date="2011" name="Front. Microbiol.">
        <title>Two Strains of Crocosphaera watsonii with Highly Conserved Genomes are Distinguished by Strain-Specific Features.</title>
        <authorList>
            <person name="Bench S.R."/>
            <person name="Ilikchyan I.N."/>
            <person name="Tripp H.J."/>
            <person name="Zehr J.P."/>
        </authorList>
    </citation>
    <scope>NUCLEOTIDE SEQUENCE [LARGE SCALE GENOMIC DNA]</scope>
    <source>
        <strain evidence="1 2">WH 0003</strain>
    </source>
</reference>
<dbReference type="RefSeq" id="WP_007313476.1">
    <property type="nucleotide sequence ID" value="NZ_AESD01000979.1"/>
</dbReference>
<evidence type="ECO:0000313" key="2">
    <source>
        <dbReference type="Proteomes" id="UP000003477"/>
    </source>
</evidence>
<dbReference type="Proteomes" id="UP000003477">
    <property type="component" value="Unassembled WGS sequence"/>
</dbReference>
<dbReference type="AlphaFoldDB" id="G5JEA9"/>
<protein>
    <submittedName>
        <fullName evidence="1">Uncharacterized protein</fullName>
    </submittedName>
</protein>
<dbReference type="GeneID" id="88769034"/>
<gene>
    <name evidence="1" type="ORF">CWATWH0003_B096</name>
</gene>
<evidence type="ECO:0000313" key="1">
    <source>
        <dbReference type="EMBL" id="EHJ09473.1"/>
    </source>
</evidence>
<organism evidence="1 2">
    <name type="scientific">Crocosphaera watsonii WH 0003</name>
    <dbReference type="NCBI Taxonomy" id="423471"/>
    <lineage>
        <taxon>Bacteria</taxon>
        <taxon>Bacillati</taxon>
        <taxon>Cyanobacteriota</taxon>
        <taxon>Cyanophyceae</taxon>
        <taxon>Oscillatoriophycideae</taxon>
        <taxon>Chroococcales</taxon>
        <taxon>Aphanothecaceae</taxon>
        <taxon>Crocosphaera</taxon>
    </lineage>
</organism>